<dbReference type="SUPFAM" id="SSF56349">
    <property type="entry name" value="DNA breaking-rejoining enzymes"/>
    <property type="match status" value="1"/>
</dbReference>
<dbReference type="GO" id="GO:0015074">
    <property type="term" value="P:DNA integration"/>
    <property type="evidence" value="ECO:0007669"/>
    <property type="project" value="UniProtKB-KW"/>
</dbReference>
<proteinExistence type="predicted"/>
<evidence type="ECO:0000256" key="2">
    <source>
        <dbReference type="ARBA" id="ARBA00023125"/>
    </source>
</evidence>
<keyword evidence="2 4" id="KW-0238">DNA-binding</keyword>
<dbReference type="Gene3D" id="1.10.150.130">
    <property type="match status" value="1"/>
</dbReference>
<evidence type="ECO:0000259" key="5">
    <source>
        <dbReference type="PROSITE" id="PS51898"/>
    </source>
</evidence>
<dbReference type="InterPro" id="IPR010998">
    <property type="entry name" value="Integrase_recombinase_N"/>
</dbReference>
<dbReference type="AlphaFoldDB" id="A0A016XJT5"/>
<dbReference type="PANTHER" id="PTHR34605">
    <property type="entry name" value="PHAGE_INTEGRASE DOMAIN-CONTAINING PROTEIN"/>
    <property type="match status" value="1"/>
</dbReference>
<sequence>MTRLAQYIEAAESDNTRRSYASAIRHFEIEWKGLLPSTADAIARYLADHAATLAINTLRQRLAALSRWHTDQGFPDPTKSALVRQVLKGIRSVHTVPEKRARPLELAVLQQVDQWLDSAISHAQRSGDQQALLRHTRDRSLMLLGFWRGFRSDELVNLRVENTEVTPGQGMACYLGRSKGDRQLQGRFFKCPALSRLCPVTAFNAWASLAGLTEGPVFRKIDRWGHVAEESLHANSLIPLLRSLFAQAGVESPEEYSSHSMRRGFAGWARASGWDIKELMEYVGWKDVKSAMRYLDTSDSSLQARFEQGLPALAPAVQQPPPALLLRTEPAGVPRPPAEGTTPVAVLRVTMVLARFSKQSRGLARGHRLIEQTCFERFSMQRLNAEGTLYELSIPYLSRDSLDEVIATLLDDMYRVAEDNQCLLETSFHEPATDSHWD</sequence>
<dbReference type="InterPro" id="IPR052925">
    <property type="entry name" value="Phage_Integrase-like_Recomb"/>
</dbReference>
<dbReference type="PROSITE" id="PS51898">
    <property type="entry name" value="TYR_RECOMBINASE"/>
    <property type="match status" value="1"/>
</dbReference>
<name>A0A016XJT5_9BURK</name>
<dbReference type="OrthoDB" id="8630841at2"/>
<evidence type="ECO:0000256" key="4">
    <source>
        <dbReference type="PROSITE-ProRule" id="PRU01248"/>
    </source>
</evidence>
<dbReference type="RefSeq" id="WP_035609246.1">
    <property type="nucleotide sequence ID" value="NZ_JEMG01000001.1"/>
</dbReference>
<dbReference type="CDD" id="cd00799">
    <property type="entry name" value="INT_Cre_C"/>
    <property type="match status" value="1"/>
</dbReference>
<dbReference type="InterPro" id="IPR002104">
    <property type="entry name" value="Integrase_catalytic"/>
</dbReference>
<dbReference type="PANTHER" id="PTHR34605:SF4">
    <property type="entry name" value="DNA ADENINE METHYLTRANSFERASE"/>
    <property type="match status" value="1"/>
</dbReference>
<evidence type="ECO:0000259" key="6">
    <source>
        <dbReference type="PROSITE" id="PS51900"/>
    </source>
</evidence>
<dbReference type="GO" id="GO:0006310">
    <property type="term" value="P:DNA recombination"/>
    <property type="evidence" value="ECO:0007669"/>
    <property type="project" value="UniProtKB-KW"/>
</dbReference>
<evidence type="ECO:0000256" key="1">
    <source>
        <dbReference type="ARBA" id="ARBA00022908"/>
    </source>
</evidence>
<dbReference type="Pfam" id="PF00589">
    <property type="entry name" value="Phage_integrase"/>
    <property type="match status" value="1"/>
</dbReference>
<feature type="domain" description="Core-binding (CB)" evidence="6">
    <location>
        <begin position="1"/>
        <end position="73"/>
    </location>
</feature>
<accession>A0A016XJT5</accession>
<dbReference type="STRING" id="1458275.AZ34_14580"/>
<dbReference type="InterPro" id="IPR013762">
    <property type="entry name" value="Integrase-like_cat_sf"/>
</dbReference>
<dbReference type="GO" id="GO:0003677">
    <property type="term" value="F:DNA binding"/>
    <property type="evidence" value="ECO:0007669"/>
    <property type="project" value="UniProtKB-UniRule"/>
</dbReference>
<keyword evidence="3" id="KW-0233">DNA recombination</keyword>
<reference evidence="7 8" key="1">
    <citation type="submission" date="2014-02" db="EMBL/GenBank/DDBJ databases">
        <title>Draft Genome of Hylemonella gracilis isolated from the Niagara River.</title>
        <authorList>
            <person name="Pawlowski D.R."/>
            <person name="Koudelka G.B."/>
        </authorList>
    </citation>
    <scope>NUCLEOTIDE SEQUENCE [LARGE SCALE GENOMIC DNA]</scope>
    <source>
        <strain evidence="7 8">Niagara R</strain>
    </source>
</reference>
<evidence type="ECO:0000313" key="7">
    <source>
        <dbReference type="EMBL" id="EYC52155.1"/>
    </source>
</evidence>
<dbReference type="eggNOG" id="COG0582">
    <property type="taxonomic scope" value="Bacteria"/>
</dbReference>
<dbReference type="SUPFAM" id="SSF47823">
    <property type="entry name" value="lambda integrase-like, N-terminal domain"/>
    <property type="match status" value="1"/>
</dbReference>
<dbReference type="EMBL" id="JEMG01000001">
    <property type="protein sequence ID" value="EYC52155.1"/>
    <property type="molecule type" value="Genomic_DNA"/>
</dbReference>
<gene>
    <name evidence="7" type="ORF">AZ34_14580</name>
</gene>
<evidence type="ECO:0000313" key="8">
    <source>
        <dbReference type="Proteomes" id="UP000023268"/>
    </source>
</evidence>
<dbReference type="Gene3D" id="1.10.443.10">
    <property type="entry name" value="Intergrase catalytic core"/>
    <property type="match status" value="1"/>
</dbReference>
<organism evidence="7 8">
    <name type="scientific">Hylemonella gracilis str. Niagara R</name>
    <dbReference type="NCBI Taxonomy" id="1458275"/>
    <lineage>
        <taxon>Bacteria</taxon>
        <taxon>Pseudomonadati</taxon>
        <taxon>Pseudomonadota</taxon>
        <taxon>Betaproteobacteria</taxon>
        <taxon>Burkholderiales</taxon>
        <taxon>Comamonadaceae</taxon>
        <taxon>Hylemonella</taxon>
    </lineage>
</organism>
<dbReference type="InterPro" id="IPR011010">
    <property type="entry name" value="DNA_brk_join_enz"/>
</dbReference>
<evidence type="ECO:0000256" key="3">
    <source>
        <dbReference type="ARBA" id="ARBA00023172"/>
    </source>
</evidence>
<comment type="caution">
    <text evidence="7">The sequence shown here is derived from an EMBL/GenBank/DDBJ whole genome shotgun (WGS) entry which is preliminary data.</text>
</comment>
<dbReference type="Proteomes" id="UP000023268">
    <property type="component" value="Unassembled WGS sequence"/>
</dbReference>
<dbReference type="InterPro" id="IPR044068">
    <property type="entry name" value="CB"/>
</dbReference>
<protein>
    <submittedName>
        <fullName evidence="7">Recombinase</fullName>
    </submittedName>
</protein>
<feature type="domain" description="Tyr recombinase" evidence="5">
    <location>
        <begin position="99"/>
        <end position="307"/>
    </location>
</feature>
<keyword evidence="1" id="KW-0229">DNA integration</keyword>
<dbReference type="PROSITE" id="PS51900">
    <property type="entry name" value="CB"/>
    <property type="match status" value="1"/>
</dbReference>